<dbReference type="FunFam" id="2.10.25.10:FF:000490">
    <property type="entry name" value="von Willebrand factor D and EGF domain-containing protein"/>
    <property type="match status" value="1"/>
</dbReference>
<evidence type="ECO:0000259" key="7">
    <source>
        <dbReference type="PROSITE" id="PS50026"/>
    </source>
</evidence>
<dbReference type="PANTHER" id="PTHR14949:SF52">
    <property type="entry name" value="VON WILLEBRAND FACTOR D AND EGF DOMAIN-CONTAINING PROTEIN"/>
    <property type="match status" value="1"/>
</dbReference>
<dbReference type="GO" id="GO:0005509">
    <property type="term" value="F:calcium ion binding"/>
    <property type="evidence" value="ECO:0007669"/>
    <property type="project" value="InterPro"/>
</dbReference>
<dbReference type="STRING" id="99883.ENSTNIP00000020309"/>
<dbReference type="PANTHER" id="PTHR14949">
    <property type="entry name" value="EGF-LIKE-DOMAIN, MULTIPLE 7, 8"/>
    <property type="match status" value="1"/>
</dbReference>
<feature type="domain" description="EGF-like" evidence="7">
    <location>
        <begin position="412"/>
        <end position="451"/>
    </location>
</feature>
<proteinExistence type="predicted"/>
<dbReference type="PROSITE" id="PS00022">
    <property type="entry name" value="EGF_1"/>
    <property type="match status" value="5"/>
</dbReference>
<dbReference type="SMART" id="SM00181">
    <property type="entry name" value="EGF"/>
    <property type="match status" value="11"/>
</dbReference>
<keyword evidence="3" id="KW-0677">Repeat</keyword>
<accession>H3DIG5</accession>
<keyword evidence="2" id="KW-0732">Signal</keyword>
<feature type="disulfide bond" evidence="5">
    <location>
        <begin position="783"/>
        <end position="793"/>
    </location>
</feature>
<dbReference type="InterPro" id="IPR050969">
    <property type="entry name" value="Dev_Signal_Modulators"/>
</dbReference>
<dbReference type="SMART" id="SM00179">
    <property type="entry name" value="EGF_CA"/>
    <property type="match status" value="1"/>
</dbReference>
<keyword evidence="4 5" id="KW-1015">Disulfide bond</keyword>
<evidence type="ECO:0000313" key="9">
    <source>
        <dbReference type="Proteomes" id="UP000007303"/>
    </source>
</evidence>
<feature type="disulfide bond" evidence="5">
    <location>
        <begin position="564"/>
        <end position="574"/>
    </location>
</feature>
<dbReference type="InParanoid" id="H3DIG5"/>
<reference evidence="8" key="2">
    <citation type="submission" date="2025-08" db="UniProtKB">
        <authorList>
            <consortium name="Ensembl"/>
        </authorList>
    </citation>
    <scope>IDENTIFICATION</scope>
</reference>
<organism evidence="8 9">
    <name type="scientific">Tetraodon nigroviridis</name>
    <name type="common">Spotted green pufferfish</name>
    <name type="synonym">Chelonodon nigroviridis</name>
    <dbReference type="NCBI Taxonomy" id="99883"/>
    <lineage>
        <taxon>Eukaryota</taxon>
        <taxon>Metazoa</taxon>
        <taxon>Chordata</taxon>
        <taxon>Craniata</taxon>
        <taxon>Vertebrata</taxon>
        <taxon>Euteleostomi</taxon>
        <taxon>Actinopterygii</taxon>
        <taxon>Neopterygii</taxon>
        <taxon>Teleostei</taxon>
        <taxon>Neoteleostei</taxon>
        <taxon>Acanthomorphata</taxon>
        <taxon>Eupercaria</taxon>
        <taxon>Tetraodontiformes</taxon>
        <taxon>Tetradontoidea</taxon>
        <taxon>Tetraodontidae</taxon>
        <taxon>Tetraodon</taxon>
    </lineage>
</organism>
<feature type="disulfide bond" evidence="5">
    <location>
        <begin position="801"/>
        <end position="810"/>
    </location>
</feature>
<feature type="disulfide bond" evidence="5">
    <location>
        <begin position="582"/>
        <end position="591"/>
    </location>
</feature>
<feature type="domain" description="EGF-like" evidence="7">
    <location>
        <begin position="780"/>
        <end position="811"/>
    </location>
</feature>
<dbReference type="OMA" id="QPYLENE"/>
<comment type="caution">
    <text evidence="5">Lacks conserved residue(s) required for the propagation of feature annotation.</text>
</comment>
<feature type="domain" description="EGF-like" evidence="7">
    <location>
        <begin position="560"/>
        <end position="592"/>
    </location>
</feature>
<dbReference type="GO" id="GO:0005102">
    <property type="term" value="F:signaling receptor binding"/>
    <property type="evidence" value="ECO:0007669"/>
    <property type="project" value="TreeGrafter"/>
</dbReference>
<evidence type="ECO:0000256" key="3">
    <source>
        <dbReference type="ARBA" id="ARBA00022737"/>
    </source>
</evidence>
<dbReference type="GeneTree" id="ENSGT00940000160835"/>
<dbReference type="Gene3D" id="2.10.25.10">
    <property type="entry name" value="Laminin"/>
    <property type="match status" value="8"/>
</dbReference>
<dbReference type="HOGENOM" id="CLU_002130_1_0_1"/>
<dbReference type="AlphaFoldDB" id="H3DIG5"/>
<feature type="domain" description="EGF-like" evidence="7">
    <location>
        <begin position="653"/>
        <end position="685"/>
    </location>
</feature>
<protein>
    <recommendedName>
        <fullName evidence="7">EGF-like domain-containing protein</fullName>
    </recommendedName>
</protein>
<feature type="region of interest" description="Disordered" evidence="6">
    <location>
        <begin position="502"/>
        <end position="526"/>
    </location>
</feature>
<feature type="compositionally biased region" description="Polar residues" evidence="6">
    <location>
        <begin position="502"/>
        <end position="511"/>
    </location>
</feature>
<keyword evidence="9" id="KW-1185">Reference proteome</keyword>
<dbReference type="InterPro" id="IPR001881">
    <property type="entry name" value="EGF-like_Ca-bd_dom"/>
</dbReference>
<evidence type="ECO:0000256" key="2">
    <source>
        <dbReference type="ARBA" id="ARBA00022729"/>
    </source>
</evidence>
<keyword evidence="1 5" id="KW-0245">EGF-like domain</keyword>
<dbReference type="InterPro" id="IPR058727">
    <property type="entry name" value="Helical_Vwde"/>
</dbReference>
<reference evidence="8" key="3">
    <citation type="submission" date="2025-09" db="UniProtKB">
        <authorList>
            <consortium name="Ensembl"/>
        </authorList>
    </citation>
    <scope>IDENTIFICATION</scope>
</reference>
<evidence type="ECO:0000313" key="8">
    <source>
        <dbReference type="Ensembl" id="ENSTNIP00000020309.1"/>
    </source>
</evidence>
<evidence type="ECO:0000256" key="6">
    <source>
        <dbReference type="SAM" id="MobiDB-lite"/>
    </source>
</evidence>
<feature type="disulfide bond" evidence="5">
    <location>
        <begin position="441"/>
        <end position="450"/>
    </location>
</feature>
<dbReference type="PROSITE" id="PS50026">
    <property type="entry name" value="EGF_3"/>
    <property type="match status" value="6"/>
</dbReference>
<dbReference type="Pfam" id="PF12661">
    <property type="entry name" value="hEGF"/>
    <property type="match status" value="1"/>
</dbReference>
<dbReference type="PROSITE" id="PS01186">
    <property type="entry name" value="EGF_2"/>
    <property type="match status" value="4"/>
</dbReference>
<feature type="domain" description="EGF-like" evidence="7">
    <location>
        <begin position="747"/>
        <end position="779"/>
    </location>
</feature>
<dbReference type="Proteomes" id="UP000007303">
    <property type="component" value="Unassembled WGS sequence"/>
</dbReference>
<name>H3DIG5_TETNG</name>
<dbReference type="SUPFAM" id="SSF57196">
    <property type="entry name" value="EGF/Laminin"/>
    <property type="match status" value="2"/>
</dbReference>
<dbReference type="Pfam" id="PF26129">
    <property type="entry name" value="Vwde"/>
    <property type="match status" value="1"/>
</dbReference>
<evidence type="ECO:0000256" key="5">
    <source>
        <dbReference type="PROSITE-ProRule" id="PRU00076"/>
    </source>
</evidence>
<evidence type="ECO:0000256" key="1">
    <source>
        <dbReference type="ARBA" id="ARBA00022536"/>
    </source>
</evidence>
<dbReference type="Ensembl" id="ENSTNIT00000020540.1">
    <property type="protein sequence ID" value="ENSTNIP00000020309.1"/>
    <property type="gene ID" value="ENSTNIG00000017172.1"/>
</dbReference>
<feature type="disulfide bond" evidence="5">
    <location>
        <begin position="675"/>
        <end position="684"/>
    </location>
</feature>
<reference evidence="9" key="1">
    <citation type="journal article" date="2004" name="Nature">
        <title>Genome duplication in the teleost fish Tetraodon nigroviridis reveals the early vertebrate proto-karyotype.</title>
        <authorList>
            <person name="Jaillon O."/>
            <person name="Aury J.-M."/>
            <person name="Brunet F."/>
            <person name="Petit J.-L."/>
            <person name="Stange-Thomann N."/>
            <person name="Mauceli E."/>
            <person name="Bouneau L."/>
            <person name="Fischer C."/>
            <person name="Ozouf-Costaz C."/>
            <person name="Bernot A."/>
            <person name="Nicaud S."/>
            <person name="Jaffe D."/>
            <person name="Fisher S."/>
            <person name="Lutfalla G."/>
            <person name="Dossat C."/>
            <person name="Segurens B."/>
            <person name="Dasilva C."/>
            <person name="Salanoubat M."/>
            <person name="Levy M."/>
            <person name="Boudet N."/>
            <person name="Castellano S."/>
            <person name="Anthouard V."/>
            <person name="Jubin C."/>
            <person name="Castelli V."/>
            <person name="Katinka M."/>
            <person name="Vacherie B."/>
            <person name="Biemont C."/>
            <person name="Skalli Z."/>
            <person name="Cattolico L."/>
            <person name="Poulain J."/>
            <person name="De Berardinis V."/>
            <person name="Cruaud C."/>
            <person name="Duprat S."/>
            <person name="Brottier P."/>
            <person name="Coutanceau J.-P."/>
            <person name="Gouzy J."/>
            <person name="Parra G."/>
            <person name="Lardier G."/>
            <person name="Chapple C."/>
            <person name="McKernan K.J."/>
            <person name="McEwan P."/>
            <person name="Bosak S."/>
            <person name="Kellis M."/>
            <person name="Volff J.-N."/>
            <person name="Guigo R."/>
            <person name="Zody M.C."/>
            <person name="Mesirov J."/>
            <person name="Lindblad-Toh K."/>
            <person name="Birren B."/>
            <person name="Nusbaum C."/>
            <person name="Kahn D."/>
            <person name="Robinson-Rechavi M."/>
            <person name="Laudet V."/>
            <person name="Schachter V."/>
            <person name="Quetier F."/>
            <person name="Saurin W."/>
            <person name="Scarpelli C."/>
            <person name="Wincker P."/>
            <person name="Lander E.S."/>
            <person name="Weissenbach J."/>
            <person name="Roest Crollius H."/>
        </authorList>
    </citation>
    <scope>NUCLEOTIDE SEQUENCE [LARGE SCALE GENOMIC DNA]</scope>
</reference>
<feature type="disulfide bond" evidence="5">
    <location>
        <begin position="769"/>
        <end position="778"/>
    </location>
</feature>
<feature type="disulfide bond" evidence="5">
    <location>
        <begin position="457"/>
        <end position="467"/>
    </location>
</feature>
<dbReference type="Pfam" id="PF25024">
    <property type="entry name" value="EGF_TEN"/>
    <property type="match status" value="1"/>
</dbReference>
<dbReference type="GO" id="GO:0005576">
    <property type="term" value="C:extracellular region"/>
    <property type="evidence" value="ECO:0007669"/>
    <property type="project" value="TreeGrafter"/>
</dbReference>
<feature type="domain" description="EGF-like" evidence="7">
    <location>
        <begin position="453"/>
        <end position="488"/>
    </location>
</feature>
<evidence type="ECO:0000256" key="4">
    <source>
        <dbReference type="ARBA" id="ARBA00023157"/>
    </source>
</evidence>
<sequence length="818" mass="86140">PVLGHAQLDEFAYRSVEARQEAQPRWPTPSGLSRSKALVLCQLALANSTVGAACGGLLGRRLDEAVDLCVLDLQLKDDLGWTEALLPYLENECERRLLENGTRRSLEGPDPAGAAAEVAAALRCPGRCHGHGECTPAGCRCSSSHSSYDCSRALAQPVELSHLENGGRCDLRSSSCDSVRVFGRGFASSPGLSCLATRLKYVNGGWVPVERQRTRATFLSSGALDCAVPSLSNAGVNTEDLVLGDKPYARWEVQVSNDGSRHSQAKVLTIFDSVCQACEASPSGLCKLKETTCSIGGRCFAEGHPNPSSPCLVCDPNTSQFSWSPNQANKPPTFHQPQDKLQSFAGENFVFQFTASDPEGSALLFRLDGGPEGALLSPAGLLLWRVPTAYPVHVTLLDECNAQSSFTVEVVQVLPCRCQEGATCVTDVAFPAGSGRYLCRCPHGRRGALCEQAVDECVSAPCTRGACVDTAGASRCECPPGLRGEKHQPVCRVTSGSRTNVRPTEAVTDTSAGPAGRTESGPPRTGRVQPVCRRACGRNMECAAPNRCGCKGGYAGADCLTAVCQPACAHGGVCVAPGVCRCVPGFHGEACQQAVCRCEHGGSCVGPHTCACPGFAGRRCQSALCSLHCRNGGRCVSAGACTCAAGWGGPPCETALCSPVCLNGGSCLRPDVCKCPAGFYGNRCQHAVCSPPCRNGGVCVRKDVCWCRGHAGNRCQKSVCQPSCMNGGRCVGPDVCDCPGWRGKRCDKPSCLQKCLNGGECVGANACRCAPGWQGTLCHIPRCQQTCLYGSRCVRPNVCACRSGYSGTRCSQKVSHHH</sequence>
<dbReference type="GO" id="GO:0009986">
    <property type="term" value="C:cell surface"/>
    <property type="evidence" value="ECO:0007669"/>
    <property type="project" value="TreeGrafter"/>
</dbReference>
<feature type="disulfide bond" evidence="5">
    <location>
        <begin position="657"/>
        <end position="667"/>
    </location>
</feature>
<dbReference type="FunFam" id="2.10.25.10:FF:000020">
    <property type="entry name" value="Latent-transforming growth factor beta-binding protein 1"/>
    <property type="match status" value="1"/>
</dbReference>
<dbReference type="InterPro" id="IPR000742">
    <property type="entry name" value="EGF"/>
</dbReference>
<feature type="disulfide bond" evidence="5">
    <location>
        <begin position="751"/>
        <end position="761"/>
    </location>
</feature>
<dbReference type="InterPro" id="IPR013032">
    <property type="entry name" value="EGF-like_CS"/>
</dbReference>